<feature type="signal peptide" evidence="1">
    <location>
        <begin position="1"/>
        <end position="20"/>
    </location>
</feature>
<evidence type="ECO:0000313" key="3">
    <source>
        <dbReference type="Proteomes" id="UP000247099"/>
    </source>
</evidence>
<protein>
    <submittedName>
        <fullName evidence="2">Uncharacterized protein</fullName>
    </submittedName>
</protein>
<gene>
    <name evidence="2" type="ORF">DDZ13_01595</name>
</gene>
<reference evidence="2 3" key="1">
    <citation type="submission" date="2018-05" db="EMBL/GenBank/DDBJ databases">
        <title>Coraliomargarita sinensis sp. nov., isolated from a marine solar saltern.</title>
        <authorList>
            <person name="Zhou L.Y."/>
        </authorList>
    </citation>
    <scope>NUCLEOTIDE SEQUENCE [LARGE SCALE GENOMIC DNA]</scope>
    <source>
        <strain evidence="2 3">WN38</strain>
    </source>
</reference>
<dbReference type="OrthoDB" id="190410at2"/>
<feature type="chain" id="PRO_5016290491" evidence="1">
    <location>
        <begin position="21"/>
        <end position="196"/>
    </location>
</feature>
<dbReference type="EMBL" id="QHJQ01000001">
    <property type="protein sequence ID" value="PXA05594.1"/>
    <property type="molecule type" value="Genomic_DNA"/>
</dbReference>
<sequence length="196" mass="22625">MKKLLSLCLFPIFASVSLFAQKEAIKVDRVDFNSLRDDWIQMEVELSCHGNPSPEARDSRFVENIRVKVYLAFTRDEKKREYDYYVSEVEIVIMEQGDDNNVYFYLPGPIAERDQLNTDPDFYYVEVSVNDEEQSPQKSAISSNIPNLEILESFISKADAGSLENEHLLMPIYLVSGVELGRVSDLPVFLRRDVRQ</sequence>
<proteinExistence type="predicted"/>
<organism evidence="2 3">
    <name type="scientific">Coraliomargarita sinensis</name>
    <dbReference type="NCBI Taxonomy" id="2174842"/>
    <lineage>
        <taxon>Bacteria</taxon>
        <taxon>Pseudomonadati</taxon>
        <taxon>Verrucomicrobiota</taxon>
        <taxon>Opitutia</taxon>
        <taxon>Puniceicoccales</taxon>
        <taxon>Coraliomargaritaceae</taxon>
        <taxon>Coraliomargarita</taxon>
    </lineage>
</organism>
<keyword evidence="3" id="KW-1185">Reference proteome</keyword>
<accession>A0A317ZIQ5</accession>
<evidence type="ECO:0000256" key="1">
    <source>
        <dbReference type="SAM" id="SignalP"/>
    </source>
</evidence>
<dbReference type="RefSeq" id="WP_110129673.1">
    <property type="nucleotide sequence ID" value="NZ_QHJQ01000001.1"/>
</dbReference>
<name>A0A317ZIQ5_9BACT</name>
<dbReference type="AlphaFoldDB" id="A0A317ZIQ5"/>
<evidence type="ECO:0000313" key="2">
    <source>
        <dbReference type="EMBL" id="PXA05594.1"/>
    </source>
</evidence>
<keyword evidence="1" id="KW-0732">Signal</keyword>
<dbReference type="InParanoid" id="A0A317ZIQ5"/>
<dbReference type="Proteomes" id="UP000247099">
    <property type="component" value="Unassembled WGS sequence"/>
</dbReference>
<comment type="caution">
    <text evidence="2">The sequence shown here is derived from an EMBL/GenBank/DDBJ whole genome shotgun (WGS) entry which is preliminary data.</text>
</comment>